<gene>
    <name evidence="2" type="ORF">WJ0W_000130</name>
</gene>
<sequence>MNEPKVLADRQSGGPSPGVQGERGRRALANYIGLAFQGGRSADEALQRAETRIIAMQQGGG</sequence>
<organism evidence="2 3">
    <name type="scientific">Paenibacillus melissococcoides</name>
    <dbReference type="NCBI Taxonomy" id="2912268"/>
    <lineage>
        <taxon>Bacteria</taxon>
        <taxon>Bacillati</taxon>
        <taxon>Bacillota</taxon>
        <taxon>Bacilli</taxon>
        <taxon>Bacillales</taxon>
        <taxon>Paenibacillaceae</taxon>
        <taxon>Paenibacillus</taxon>
    </lineage>
</organism>
<evidence type="ECO:0000313" key="2">
    <source>
        <dbReference type="EMBL" id="CAH8242921.1"/>
    </source>
</evidence>
<reference evidence="2" key="1">
    <citation type="submission" date="2022-06" db="EMBL/GenBank/DDBJ databases">
        <authorList>
            <person name="Dietemann V."/>
            <person name="Ory F."/>
            <person name="Dainat B."/>
            <person name="Oberhansli S."/>
        </authorList>
    </citation>
    <scope>NUCLEOTIDE SEQUENCE</scope>
    <source>
        <strain evidence="2">Ena-SAMPLE-TAB-26-04-2022-14:26:32:270-5432</strain>
    </source>
</reference>
<comment type="caution">
    <text evidence="2">The sequence shown here is derived from an EMBL/GenBank/DDBJ whole genome shotgun (WGS) entry which is preliminary data.</text>
</comment>
<evidence type="ECO:0000256" key="1">
    <source>
        <dbReference type="SAM" id="MobiDB-lite"/>
    </source>
</evidence>
<protein>
    <submittedName>
        <fullName evidence="2">Uncharacterized protein</fullName>
    </submittedName>
</protein>
<name>A0ABM9FUW6_9BACL</name>
<dbReference type="EMBL" id="CALYLO010000001">
    <property type="protein sequence ID" value="CAH8242921.1"/>
    <property type="molecule type" value="Genomic_DNA"/>
</dbReference>
<keyword evidence="3" id="KW-1185">Reference proteome</keyword>
<proteinExistence type="predicted"/>
<feature type="region of interest" description="Disordered" evidence="1">
    <location>
        <begin position="1"/>
        <end position="23"/>
    </location>
</feature>
<dbReference type="RefSeq" id="WP_213430192.1">
    <property type="nucleotide sequence ID" value="NZ_AP031286.1"/>
</dbReference>
<evidence type="ECO:0000313" key="3">
    <source>
        <dbReference type="Proteomes" id="UP001154322"/>
    </source>
</evidence>
<dbReference type="Proteomes" id="UP001154322">
    <property type="component" value="Unassembled WGS sequence"/>
</dbReference>
<accession>A0ABM9FUW6</accession>